<evidence type="ECO:0000313" key="8">
    <source>
        <dbReference type="Proteomes" id="UP000295270"/>
    </source>
</evidence>
<protein>
    <submittedName>
        <fullName evidence="7">Membrane associated rhomboid family serine protease</fullName>
    </submittedName>
</protein>
<dbReference type="GO" id="GO:0006508">
    <property type="term" value="P:proteolysis"/>
    <property type="evidence" value="ECO:0007669"/>
    <property type="project" value="UniProtKB-KW"/>
</dbReference>
<dbReference type="EMBL" id="SLWA01000005">
    <property type="protein sequence ID" value="TCN56303.1"/>
    <property type="molecule type" value="Genomic_DNA"/>
</dbReference>
<evidence type="ECO:0000256" key="5">
    <source>
        <dbReference type="SAM" id="Phobius"/>
    </source>
</evidence>
<dbReference type="GO" id="GO:0008233">
    <property type="term" value="F:peptidase activity"/>
    <property type="evidence" value="ECO:0007669"/>
    <property type="project" value="UniProtKB-KW"/>
</dbReference>
<feature type="transmembrane region" description="Helical" evidence="5">
    <location>
        <begin position="106"/>
        <end position="122"/>
    </location>
</feature>
<proteinExistence type="predicted"/>
<gene>
    <name evidence="7" type="ORF">EV142_10579</name>
</gene>
<dbReference type="Pfam" id="PF01694">
    <property type="entry name" value="Rhomboid"/>
    <property type="match status" value="1"/>
</dbReference>
<sequence>MDSFLIINIEPIIGIMNDDHFKFSNAVIGLPVFFVLFLWIIYWFQIRFDFDFYQNGIYPRDFSGLQGVLFSPFIHENLGHLYNNSIPLLVLLAAMQFFYPKHTYAVIGYGILFSGLITWIIGRQNYHIGASGLIYVLVSFIFFKGIQTRYYRLVALSFSVVLLYGGMIWYVFPDIDKTISWEGHLAGFITGFMLTLFYKTPDYAKPIVYEWQKPDFNAEADPFMKHFDADGNFVNTEIPEEEAEDVLTYFNSNLLVNYTIRKNDELDKKE</sequence>
<dbReference type="Proteomes" id="UP000295270">
    <property type="component" value="Unassembled WGS sequence"/>
</dbReference>
<keyword evidence="7" id="KW-0645">Protease</keyword>
<keyword evidence="8" id="KW-1185">Reference proteome</keyword>
<comment type="caution">
    <text evidence="7">The sequence shown here is derived from an EMBL/GenBank/DDBJ whole genome shotgun (WGS) entry which is preliminary data.</text>
</comment>
<organism evidence="7 8">
    <name type="scientific">Flavobacterium circumlabens</name>
    <dbReference type="NCBI Taxonomy" id="2133765"/>
    <lineage>
        <taxon>Bacteria</taxon>
        <taxon>Pseudomonadati</taxon>
        <taxon>Bacteroidota</taxon>
        <taxon>Flavobacteriia</taxon>
        <taxon>Flavobacteriales</taxon>
        <taxon>Flavobacteriaceae</taxon>
        <taxon>Flavobacterium</taxon>
    </lineage>
</organism>
<keyword evidence="3 5" id="KW-1133">Transmembrane helix</keyword>
<feature type="domain" description="Peptidase S54 rhomboid" evidence="6">
    <location>
        <begin position="68"/>
        <end position="197"/>
    </location>
</feature>
<feature type="transmembrane region" description="Helical" evidence="5">
    <location>
        <begin position="153"/>
        <end position="172"/>
    </location>
</feature>
<keyword evidence="4 5" id="KW-0472">Membrane</keyword>
<evidence type="ECO:0000313" key="7">
    <source>
        <dbReference type="EMBL" id="TCN56303.1"/>
    </source>
</evidence>
<evidence type="ECO:0000256" key="1">
    <source>
        <dbReference type="ARBA" id="ARBA00004141"/>
    </source>
</evidence>
<dbReference type="SUPFAM" id="SSF144091">
    <property type="entry name" value="Rhomboid-like"/>
    <property type="match status" value="1"/>
</dbReference>
<feature type="transmembrane region" description="Helical" evidence="5">
    <location>
        <begin position="81"/>
        <end position="99"/>
    </location>
</feature>
<evidence type="ECO:0000256" key="3">
    <source>
        <dbReference type="ARBA" id="ARBA00022989"/>
    </source>
</evidence>
<evidence type="ECO:0000259" key="6">
    <source>
        <dbReference type="Pfam" id="PF01694"/>
    </source>
</evidence>
<feature type="transmembrane region" description="Helical" evidence="5">
    <location>
        <begin position="128"/>
        <end position="146"/>
    </location>
</feature>
<evidence type="ECO:0000256" key="4">
    <source>
        <dbReference type="ARBA" id="ARBA00023136"/>
    </source>
</evidence>
<accession>A0ABY2AYZ4</accession>
<dbReference type="InterPro" id="IPR022764">
    <property type="entry name" value="Peptidase_S54_rhomboid_dom"/>
</dbReference>
<name>A0ABY2AYZ4_9FLAO</name>
<keyword evidence="7" id="KW-0378">Hydrolase</keyword>
<feature type="transmembrane region" description="Helical" evidence="5">
    <location>
        <begin position="178"/>
        <end position="198"/>
    </location>
</feature>
<dbReference type="Gene3D" id="1.20.1540.10">
    <property type="entry name" value="Rhomboid-like"/>
    <property type="match status" value="1"/>
</dbReference>
<feature type="transmembrane region" description="Helical" evidence="5">
    <location>
        <begin position="23"/>
        <end position="44"/>
    </location>
</feature>
<dbReference type="InterPro" id="IPR035952">
    <property type="entry name" value="Rhomboid-like_sf"/>
</dbReference>
<evidence type="ECO:0000256" key="2">
    <source>
        <dbReference type="ARBA" id="ARBA00022692"/>
    </source>
</evidence>
<comment type="subcellular location">
    <subcellularLocation>
        <location evidence="1">Membrane</location>
        <topology evidence="1">Multi-pass membrane protein</topology>
    </subcellularLocation>
</comment>
<reference evidence="7 8" key="1">
    <citation type="journal article" date="2015" name="Stand. Genomic Sci.">
        <title>Genomic Encyclopedia of Bacterial and Archaeal Type Strains, Phase III: the genomes of soil and plant-associated and newly described type strains.</title>
        <authorList>
            <person name="Whitman W.B."/>
            <person name="Woyke T."/>
            <person name="Klenk H.P."/>
            <person name="Zhou Y."/>
            <person name="Lilburn T.G."/>
            <person name="Beck B.J."/>
            <person name="De Vos P."/>
            <person name="Vandamme P."/>
            <person name="Eisen J.A."/>
            <person name="Garrity G."/>
            <person name="Hugenholtz P."/>
            <person name="Kyrpides N.C."/>
        </authorList>
    </citation>
    <scope>NUCLEOTIDE SEQUENCE [LARGE SCALE GENOMIC DNA]</scope>
    <source>
        <strain evidence="7 8">P5626</strain>
    </source>
</reference>
<keyword evidence="2 5" id="KW-0812">Transmembrane</keyword>